<dbReference type="OrthoDB" id="6359816at2759"/>
<evidence type="ECO:0000259" key="1">
    <source>
        <dbReference type="Pfam" id="PF00651"/>
    </source>
</evidence>
<evidence type="ECO:0000313" key="2">
    <source>
        <dbReference type="EMBL" id="KAG9239949.1"/>
    </source>
</evidence>
<dbReference type="InterPro" id="IPR011333">
    <property type="entry name" value="SKP1/BTB/POZ_sf"/>
</dbReference>
<dbReference type="EMBL" id="MU254692">
    <property type="protein sequence ID" value="KAG9239949.1"/>
    <property type="molecule type" value="Genomic_DNA"/>
</dbReference>
<dbReference type="Proteomes" id="UP000887226">
    <property type="component" value="Unassembled WGS sequence"/>
</dbReference>
<dbReference type="SUPFAM" id="SSF54695">
    <property type="entry name" value="POZ domain"/>
    <property type="match status" value="1"/>
</dbReference>
<dbReference type="Gene3D" id="3.30.710.10">
    <property type="entry name" value="Potassium Channel Kv1.1, Chain A"/>
    <property type="match status" value="1"/>
</dbReference>
<dbReference type="AlphaFoldDB" id="A0A9P7YU96"/>
<accession>A0A9P7YU96</accession>
<gene>
    <name evidence="2" type="ORF">BJ878DRAFT_431329</name>
</gene>
<reference evidence="2" key="1">
    <citation type="journal article" date="2021" name="IMA Fungus">
        <title>Genomic characterization of three marine fungi, including Emericellopsis atlantica sp. nov. with signatures of a generalist lifestyle and marine biomass degradation.</title>
        <authorList>
            <person name="Hagestad O.C."/>
            <person name="Hou L."/>
            <person name="Andersen J.H."/>
            <person name="Hansen E.H."/>
            <person name="Altermark B."/>
            <person name="Li C."/>
            <person name="Kuhnert E."/>
            <person name="Cox R.J."/>
            <person name="Crous P.W."/>
            <person name="Spatafora J.W."/>
            <person name="Lail K."/>
            <person name="Amirebrahimi M."/>
            <person name="Lipzen A."/>
            <person name="Pangilinan J."/>
            <person name="Andreopoulos W."/>
            <person name="Hayes R.D."/>
            <person name="Ng V."/>
            <person name="Grigoriev I.V."/>
            <person name="Jackson S.A."/>
            <person name="Sutton T.D.S."/>
            <person name="Dobson A.D.W."/>
            <person name="Rama T."/>
        </authorList>
    </citation>
    <scope>NUCLEOTIDE SEQUENCE</scope>
    <source>
        <strain evidence="2">TRa3180A</strain>
    </source>
</reference>
<comment type="caution">
    <text evidence="2">The sequence shown here is derived from an EMBL/GenBank/DDBJ whole genome shotgun (WGS) entry which is preliminary data.</text>
</comment>
<sequence>MVNINRCFDDETYSNLTIKCHNRSWKVHRVVVCSQSKVLHVAYMAGFKVGIS</sequence>
<dbReference type="InterPro" id="IPR000210">
    <property type="entry name" value="BTB/POZ_dom"/>
</dbReference>
<protein>
    <recommendedName>
        <fullName evidence="1">BTB domain-containing protein</fullName>
    </recommendedName>
</protein>
<dbReference type="Pfam" id="PF00651">
    <property type="entry name" value="BTB"/>
    <property type="match status" value="1"/>
</dbReference>
<evidence type="ECO:0000313" key="3">
    <source>
        <dbReference type="Proteomes" id="UP000887226"/>
    </source>
</evidence>
<organism evidence="2 3">
    <name type="scientific">Calycina marina</name>
    <dbReference type="NCBI Taxonomy" id="1763456"/>
    <lineage>
        <taxon>Eukaryota</taxon>
        <taxon>Fungi</taxon>
        <taxon>Dikarya</taxon>
        <taxon>Ascomycota</taxon>
        <taxon>Pezizomycotina</taxon>
        <taxon>Leotiomycetes</taxon>
        <taxon>Helotiales</taxon>
        <taxon>Pezizellaceae</taxon>
        <taxon>Calycina</taxon>
    </lineage>
</organism>
<feature type="domain" description="BTB" evidence="1">
    <location>
        <begin position="5"/>
        <end position="41"/>
    </location>
</feature>
<proteinExistence type="predicted"/>
<keyword evidence="3" id="KW-1185">Reference proteome</keyword>
<name>A0A9P7YU96_9HELO</name>